<reference evidence="2 3" key="1">
    <citation type="submission" date="2024-07" db="EMBL/GenBank/DDBJ databases">
        <title>Section-level genome sequencing and comparative genomics of Aspergillus sections Usti and Cavernicolus.</title>
        <authorList>
            <consortium name="Lawrence Berkeley National Laboratory"/>
            <person name="Nybo J.L."/>
            <person name="Vesth T.C."/>
            <person name="Theobald S."/>
            <person name="Frisvad J.C."/>
            <person name="Larsen T.O."/>
            <person name="Kjaerboelling I."/>
            <person name="Rothschild-Mancinelli K."/>
            <person name="Lyhne E.K."/>
            <person name="Kogle M.E."/>
            <person name="Barry K."/>
            <person name="Clum A."/>
            <person name="Na H."/>
            <person name="Ledsgaard L."/>
            <person name="Lin J."/>
            <person name="Lipzen A."/>
            <person name="Kuo A."/>
            <person name="Riley R."/>
            <person name="Mondo S."/>
            <person name="Labutti K."/>
            <person name="Haridas S."/>
            <person name="Pangalinan J."/>
            <person name="Salamov A.A."/>
            <person name="Simmons B.A."/>
            <person name="Magnuson J.K."/>
            <person name="Chen J."/>
            <person name="Drula E."/>
            <person name="Henrissat B."/>
            <person name="Wiebenga A."/>
            <person name="Lubbers R.J."/>
            <person name="Gomes A.C."/>
            <person name="Makela M.R."/>
            <person name="Stajich J."/>
            <person name="Grigoriev I.V."/>
            <person name="Mortensen U.H."/>
            <person name="De Vries R.P."/>
            <person name="Baker S.E."/>
            <person name="Andersen M.R."/>
        </authorList>
    </citation>
    <scope>NUCLEOTIDE SEQUENCE [LARGE SCALE GENOMIC DNA]</scope>
    <source>
        <strain evidence="2 3">CBS 123904</strain>
    </source>
</reference>
<feature type="domain" description="DUF1918" evidence="1">
    <location>
        <begin position="4"/>
        <end position="55"/>
    </location>
</feature>
<dbReference type="Proteomes" id="UP001610446">
    <property type="component" value="Unassembled WGS sequence"/>
</dbReference>
<sequence>MPSPGDRVKLAARTPGQTATLAEIIEVHGSEAQPPIVVRFPDGHKTLVFPGPDTEYLPPGDI</sequence>
<dbReference type="EMBL" id="JBFXLU010000132">
    <property type="protein sequence ID" value="KAL2839497.1"/>
    <property type="molecule type" value="Genomic_DNA"/>
</dbReference>
<gene>
    <name evidence="2" type="ORF">BJY01DRAFT_219224</name>
</gene>
<dbReference type="InterPro" id="IPR015035">
    <property type="entry name" value="DUF1918"/>
</dbReference>
<protein>
    <recommendedName>
        <fullName evidence="1">DUF1918 domain-containing protein</fullName>
    </recommendedName>
</protein>
<evidence type="ECO:0000313" key="3">
    <source>
        <dbReference type="Proteomes" id="UP001610446"/>
    </source>
</evidence>
<comment type="caution">
    <text evidence="2">The sequence shown here is derived from an EMBL/GenBank/DDBJ whole genome shotgun (WGS) entry which is preliminary data.</text>
</comment>
<dbReference type="SUPFAM" id="SSF50118">
    <property type="entry name" value="Cell growth inhibitor/plasmid maintenance toxic component"/>
    <property type="match status" value="1"/>
</dbReference>
<evidence type="ECO:0000313" key="2">
    <source>
        <dbReference type="EMBL" id="KAL2839497.1"/>
    </source>
</evidence>
<evidence type="ECO:0000259" key="1">
    <source>
        <dbReference type="Pfam" id="PF08940"/>
    </source>
</evidence>
<dbReference type="Gene3D" id="2.30.30.440">
    <property type="entry name" value="Domain of unknown function DUF1918"/>
    <property type="match status" value="1"/>
</dbReference>
<proteinExistence type="predicted"/>
<dbReference type="Pfam" id="PF08940">
    <property type="entry name" value="DUF1918"/>
    <property type="match status" value="1"/>
</dbReference>
<organism evidence="2 3">
    <name type="scientific">Aspergillus pseudoustus</name>
    <dbReference type="NCBI Taxonomy" id="1810923"/>
    <lineage>
        <taxon>Eukaryota</taxon>
        <taxon>Fungi</taxon>
        <taxon>Dikarya</taxon>
        <taxon>Ascomycota</taxon>
        <taxon>Pezizomycotina</taxon>
        <taxon>Eurotiomycetes</taxon>
        <taxon>Eurotiomycetidae</taxon>
        <taxon>Eurotiales</taxon>
        <taxon>Aspergillaceae</taxon>
        <taxon>Aspergillus</taxon>
        <taxon>Aspergillus subgen. Nidulantes</taxon>
    </lineage>
</organism>
<accession>A0ABR4JHH6</accession>
<keyword evidence="3" id="KW-1185">Reference proteome</keyword>
<name>A0ABR4JHH6_9EURO</name>